<reference evidence="13 14" key="1">
    <citation type="submission" date="2017-10" db="EMBL/GenBank/DDBJ databases">
        <title>Draft genome of two endophytic bacteria isolated from 'guarana' Paullinia cupana (Mart.) Ducke.</title>
        <authorList>
            <person name="Siqueira K.A."/>
            <person name="Liotti R.G."/>
            <person name="Mendes T.A."/>
            <person name="Soares M.A."/>
        </authorList>
    </citation>
    <scope>NUCLEOTIDE SEQUENCE [LARGE SCALE GENOMIC DNA]</scope>
    <source>
        <strain evidence="13 14">342</strain>
    </source>
</reference>
<evidence type="ECO:0000259" key="11">
    <source>
        <dbReference type="Pfam" id="PF07731"/>
    </source>
</evidence>
<dbReference type="Pfam" id="PF07731">
    <property type="entry name" value="Cu-oxidase_2"/>
    <property type="match status" value="1"/>
</dbReference>
<comment type="catalytic activity">
    <reaction evidence="9">
        <text>4 Cu(+) + O2 + 4 H(+) = 4 Cu(2+) + 2 H2O</text>
        <dbReference type="Rhea" id="RHEA:30083"/>
        <dbReference type="ChEBI" id="CHEBI:15377"/>
        <dbReference type="ChEBI" id="CHEBI:15378"/>
        <dbReference type="ChEBI" id="CHEBI:15379"/>
        <dbReference type="ChEBI" id="CHEBI:29036"/>
        <dbReference type="ChEBI" id="CHEBI:49552"/>
        <dbReference type="EC" id="1.16.3.4"/>
    </reaction>
    <physiologicalReaction direction="left-to-right" evidence="9">
        <dbReference type="Rhea" id="RHEA:30084"/>
    </physiologicalReaction>
</comment>
<keyword evidence="3 10" id="KW-0732">Signal</keyword>
<evidence type="ECO:0000313" key="13">
    <source>
        <dbReference type="EMBL" id="PRD12722.1"/>
    </source>
</evidence>
<organism evidence="13 14">
    <name type="scientific">Pantoea coffeiphila</name>
    <dbReference type="NCBI Taxonomy" id="1465635"/>
    <lineage>
        <taxon>Bacteria</taxon>
        <taxon>Pseudomonadati</taxon>
        <taxon>Pseudomonadota</taxon>
        <taxon>Gammaproteobacteria</taxon>
        <taxon>Enterobacterales</taxon>
        <taxon>Erwiniaceae</taxon>
        <taxon>Pantoea</taxon>
    </lineage>
</organism>
<evidence type="ECO:0000259" key="12">
    <source>
        <dbReference type="Pfam" id="PF07732"/>
    </source>
</evidence>
<dbReference type="Gene3D" id="2.60.40.420">
    <property type="entry name" value="Cupredoxins - blue copper proteins"/>
    <property type="match status" value="3"/>
</dbReference>
<evidence type="ECO:0000256" key="10">
    <source>
        <dbReference type="SAM" id="SignalP"/>
    </source>
</evidence>
<evidence type="ECO:0000256" key="1">
    <source>
        <dbReference type="ARBA" id="ARBA00011245"/>
    </source>
</evidence>
<dbReference type="InterPro" id="IPR045087">
    <property type="entry name" value="Cu-oxidase_fam"/>
</dbReference>
<evidence type="ECO:0000256" key="7">
    <source>
        <dbReference type="ARBA" id="ARBA00042896"/>
    </source>
</evidence>
<comment type="caution">
    <text evidence="13">The sequence shown here is derived from an EMBL/GenBank/DDBJ whole genome shotgun (WGS) entry which is preliminary data.</text>
</comment>
<sequence length="562" mass="61511">MQRRDFLKLSAALGAASALPLWSRSLMAAEQRPLLPVPSLLLPDARGEIKLVAQQGTSHWRGKDVPTWGYNGGLLGPAIQLERGKEVRVNIFNRLPDATTVHWHGLEIPGEVDGGPQARIEPGQQRSVSFTPDQPAATCWFHPHQHGRTGYQVAQGLAGLVLINDPESGKLLLPKQWGVDDIPVILQDKRLTEDGSKIDYQLDVMDAAVGWFGDMLLTNGAIYPQHGVPRGWLRLRLLNGCNARSLNLTTSDGRPMYVIASDGGLLAEPVKLSELPMIPGERFEVLVDTSDGKPFELQTLPVRQMGMTLKPFDQPLPVLSITPLRVMASGTLPDKLVEMPAVVVPQASDTRWLQLMMDPELDRRGMQALMDKYGHAAMAGMDMSAHGMSGSAGDRSAAAPAGKMQGMDHGSMGGMDHGNMAGMDHGKMAGMDHGEMKSKQAKSPAPFDFHNGNKINGVAFNMEKPAFEAKQGVWEKWTISGEGDMMMHPFHVHGAQFRILSENGKPPAAHRSGWKDMVLVEGWRSEILVRFNHKADKPNAYMAHCHLLEHEDTGMMLGFTVA</sequence>
<dbReference type="CDD" id="cd13867">
    <property type="entry name" value="CuRO_2_CueO_FtsP"/>
    <property type="match status" value="1"/>
</dbReference>
<dbReference type="PROSITE" id="PS00080">
    <property type="entry name" value="MULTICOPPER_OXIDASE2"/>
    <property type="match status" value="1"/>
</dbReference>
<evidence type="ECO:0000256" key="3">
    <source>
        <dbReference type="ARBA" id="ARBA00022729"/>
    </source>
</evidence>
<proteinExistence type="predicted"/>
<accession>A0A2S9I4K0</accession>
<dbReference type="NCBIfam" id="TIGR01409">
    <property type="entry name" value="TAT_signal_seq"/>
    <property type="match status" value="1"/>
</dbReference>
<dbReference type="InterPro" id="IPR011706">
    <property type="entry name" value="Cu-oxidase_C"/>
</dbReference>
<evidence type="ECO:0000256" key="5">
    <source>
        <dbReference type="ARBA" id="ARBA00038978"/>
    </source>
</evidence>
<dbReference type="EC" id="1.16.3.4" evidence="5"/>
<dbReference type="CDD" id="cd13890">
    <property type="entry name" value="CuRO_3_CueO_FtsP"/>
    <property type="match status" value="1"/>
</dbReference>
<dbReference type="InterPro" id="IPR011707">
    <property type="entry name" value="Cu-oxidase-like_N"/>
</dbReference>
<dbReference type="PROSITE" id="PS51318">
    <property type="entry name" value="TAT"/>
    <property type="match status" value="1"/>
</dbReference>
<evidence type="ECO:0000256" key="9">
    <source>
        <dbReference type="ARBA" id="ARBA00048092"/>
    </source>
</evidence>
<feature type="signal peptide" evidence="10">
    <location>
        <begin position="1"/>
        <end position="28"/>
    </location>
</feature>
<name>A0A2S9I4K0_9GAMM</name>
<dbReference type="CDD" id="cd04232">
    <property type="entry name" value="CuRO_1_CueO_FtsP"/>
    <property type="match status" value="1"/>
</dbReference>
<protein>
    <recommendedName>
        <fullName evidence="6">Multicopper oxidase CueO</fullName>
        <ecNumber evidence="5">1.16.3.4</ecNumber>
    </recommendedName>
    <alternativeName>
        <fullName evidence="7">Copper efflux oxidase</fullName>
    </alternativeName>
    <alternativeName>
        <fullName evidence="8">Cuprous oxidase</fullName>
    </alternativeName>
</protein>
<feature type="chain" id="PRO_5015635226" description="Multicopper oxidase CueO" evidence="10">
    <location>
        <begin position="29"/>
        <end position="562"/>
    </location>
</feature>
<evidence type="ECO:0000256" key="8">
    <source>
        <dbReference type="ARBA" id="ARBA00043090"/>
    </source>
</evidence>
<dbReference type="InterPro" id="IPR006311">
    <property type="entry name" value="TAT_signal"/>
</dbReference>
<evidence type="ECO:0000313" key="14">
    <source>
        <dbReference type="Proteomes" id="UP000239181"/>
    </source>
</evidence>
<evidence type="ECO:0000256" key="4">
    <source>
        <dbReference type="ARBA" id="ARBA00023002"/>
    </source>
</evidence>
<keyword evidence="14" id="KW-1185">Reference proteome</keyword>
<keyword evidence="4" id="KW-0560">Oxidoreductase</keyword>
<dbReference type="SUPFAM" id="SSF49503">
    <property type="entry name" value="Cupredoxins"/>
    <property type="match status" value="3"/>
</dbReference>
<dbReference type="InterPro" id="IPR008972">
    <property type="entry name" value="Cupredoxin"/>
</dbReference>
<feature type="domain" description="Plastocyanin-like" evidence="12">
    <location>
        <begin position="61"/>
        <end position="167"/>
    </location>
</feature>
<dbReference type="PANTHER" id="PTHR48267:SF1">
    <property type="entry name" value="BILIRUBIN OXIDASE"/>
    <property type="match status" value="1"/>
</dbReference>
<evidence type="ECO:0000256" key="6">
    <source>
        <dbReference type="ARBA" id="ARBA00041027"/>
    </source>
</evidence>
<dbReference type="Proteomes" id="UP000239181">
    <property type="component" value="Unassembled WGS sequence"/>
</dbReference>
<dbReference type="AlphaFoldDB" id="A0A2S9I4K0"/>
<feature type="domain" description="Plastocyanin-like" evidence="11">
    <location>
        <begin position="442"/>
        <end position="561"/>
    </location>
</feature>
<dbReference type="Pfam" id="PF07732">
    <property type="entry name" value="Cu-oxidase_3"/>
    <property type="match status" value="1"/>
</dbReference>
<dbReference type="RefSeq" id="WP_105595410.1">
    <property type="nucleotide sequence ID" value="NZ_PDET01000027.1"/>
</dbReference>
<dbReference type="GO" id="GO:0016491">
    <property type="term" value="F:oxidoreductase activity"/>
    <property type="evidence" value="ECO:0007669"/>
    <property type="project" value="UniProtKB-KW"/>
</dbReference>
<dbReference type="EMBL" id="PDET01000027">
    <property type="protein sequence ID" value="PRD12722.1"/>
    <property type="molecule type" value="Genomic_DNA"/>
</dbReference>
<dbReference type="OrthoDB" id="9757546at2"/>
<dbReference type="InterPro" id="IPR002355">
    <property type="entry name" value="Cu_oxidase_Cu_BS"/>
</dbReference>
<gene>
    <name evidence="13" type="ORF">CQW29_24755</name>
</gene>
<dbReference type="Pfam" id="PF10518">
    <property type="entry name" value="TAT_signal"/>
    <property type="match status" value="1"/>
</dbReference>
<dbReference type="PANTHER" id="PTHR48267">
    <property type="entry name" value="CUPREDOXIN SUPERFAMILY PROTEIN"/>
    <property type="match status" value="1"/>
</dbReference>
<dbReference type="InterPro" id="IPR019546">
    <property type="entry name" value="TAT_signal_bac_arc"/>
</dbReference>
<dbReference type="GO" id="GO:0005507">
    <property type="term" value="F:copper ion binding"/>
    <property type="evidence" value="ECO:0007669"/>
    <property type="project" value="InterPro"/>
</dbReference>
<evidence type="ECO:0000256" key="2">
    <source>
        <dbReference type="ARBA" id="ARBA00022723"/>
    </source>
</evidence>
<keyword evidence="2" id="KW-0479">Metal-binding</keyword>
<comment type="subunit">
    <text evidence="1">Monomer.</text>
</comment>
<dbReference type="NCBIfam" id="NF008205">
    <property type="entry name" value="PRK10965.1"/>
    <property type="match status" value="1"/>
</dbReference>